<evidence type="ECO:0000313" key="2">
    <source>
        <dbReference type="EMBL" id="ERM93508.1"/>
    </source>
</evidence>
<dbReference type="Gramene" id="ERM93508">
    <property type="protein sequence ID" value="ERM93508"/>
    <property type="gene ID" value="AMTR_s00004p00043660"/>
</dbReference>
<keyword evidence="3" id="KW-1185">Reference proteome</keyword>
<dbReference type="Proteomes" id="UP000017836">
    <property type="component" value="Unassembled WGS sequence"/>
</dbReference>
<dbReference type="AlphaFoldDB" id="W1NDT5"/>
<gene>
    <name evidence="2" type="ORF">AMTR_s00004p00043660</name>
</gene>
<feature type="region of interest" description="Disordered" evidence="1">
    <location>
        <begin position="1"/>
        <end position="22"/>
    </location>
</feature>
<dbReference type="HOGENOM" id="CLU_2545627_0_0_1"/>
<protein>
    <submittedName>
        <fullName evidence="2">Uncharacterized protein</fullName>
    </submittedName>
</protein>
<accession>W1NDT5</accession>
<evidence type="ECO:0000256" key="1">
    <source>
        <dbReference type="SAM" id="MobiDB-lite"/>
    </source>
</evidence>
<dbReference type="EMBL" id="KI397628">
    <property type="protein sequence ID" value="ERM93508.1"/>
    <property type="molecule type" value="Genomic_DNA"/>
</dbReference>
<proteinExistence type="predicted"/>
<name>W1NDT5_AMBTC</name>
<sequence>MTPGQLQKRPRERQRPPTASLRSDALCMVPTTPPFRLRPRTWVSADCISRGDDLLCKVAGNRENVAVFYGLRRWPLGLLLTHG</sequence>
<organism evidence="2 3">
    <name type="scientific">Amborella trichopoda</name>
    <dbReference type="NCBI Taxonomy" id="13333"/>
    <lineage>
        <taxon>Eukaryota</taxon>
        <taxon>Viridiplantae</taxon>
        <taxon>Streptophyta</taxon>
        <taxon>Embryophyta</taxon>
        <taxon>Tracheophyta</taxon>
        <taxon>Spermatophyta</taxon>
        <taxon>Magnoliopsida</taxon>
        <taxon>Amborellales</taxon>
        <taxon>Amborellaceae</taxon>
        <taxon>Amborella</taxon>
    </lineage>
</organism>
<reference evidence="3" key="1">
    <citation type="journal article" date="2013" name="Science">
        <title>The Amborella genome and the evolution of flowering plants.</title>
        <authorList>
            <consortium name="Amborella Genome Project"/>
        </authorList>
    </citation>
    <scope>NUCLEOTIDE SEQUENCE [LARGE SCALE GENOMIC DNA]</scope>
</reference>
<evidence type="ECO:0000313" key="3">
    <source>
        <dbReference type="Proteomes" id="UP000017836"/>
    </source>
</evidence>